<dbReference type="STRING" id="1380566.A0A179FGM9"/>
<dbReference type="InterPro" id="IPR036526">
    <property type="entry name" value="C-N_Hydrolase_sf"/>
</dbReference>
<dbReference type="SUPFAM" id="SSF56317">
    <property type="entry name" value="Carbon-nitrogen hydrolase"/>
    <property type="match status" value="1"/>
</dbReference>
<feature type="compositionally biased region" description="Polar residues" evidence="1">
    <location>
        <begin position="325"/>
        <end position="342"/>
    </location>
</feature>
<dbReference type="Gene3D" id="3.60.110.10">
    <property type="entry name" value="Carbon-nitrogen hydrolase"/>
    <property type="match status" value="1"/>
</dbReference>
<dbReference type="PANTHER" id="PTHR11750">
    <property type="entry name" value="PROTEIN N-TERMINAL AMIDASE"/>
    <property type="match status" value="1"/>
</dbReference>
<dbReference type="GO" id="GO:0008418">
    <property type="term" value="F:protein-N-terminal asparagine amidohydrolase activity"/>
    <property type="evidence" value="ECO:0007669"/>
    <property type="project" value="InterPro"/>
</dbReference>
<evidence type="ECO:0000313" key="3">
    <source>
        <dbReference type="EMBL" id="OAQ64411.1"/>
    </source>
</evidence>
<gene>
    <name evidence="3" type="ORF">VFPPC_05688</name>
</gene>
<dbReference type="OrthoDB" id="201515at2759"/>
<dbReference type="Proteomes" id="UP000078397">
    <property type="component" value="Unassembled WGS sequence"/>
</dbReference>
<evidence type="ECO:0000259" key="2">
    <source>
        <dbReference type="PROSITE" id="PS50263"/>
    </source>
</evidence>
<dbReference type="KEGG" id="pchm:VFPPC_05688"/>
<organism evidence="3 4">
    <name type="scientific">Pochonia chlamydosporia 170</name>
    <dbReference type="NCBI Taxonomy" id="1380566"/>
    <lineage>
        <taxon>Eukaryota</taxon>
        <taxon>Fungi</taxon>
        <taxon>Dikarya</taxon>
        <taxon>Ascomycota</taxon>
        <taxon>Pezizomycotina</taxon>
        <taxon>Sordariomycetes</taxon>
        <taxon>Hypocreomycetidae</taxon>
        <taxon>Hypocreales</taxon>
        <taxon>Clavicipitaceae</taxon>
        <taxon>Pochonia</taxon>
    </lineage>
</organism>
<feature type="domain" description="CN hydrolase" evidence="2">
    <location>
        <begin position="1"/>
        <end position="280"/>
    </location>
</feature>
<sequence>MRIACLQFAPQVGDVDNNLNRADAILSRVDPEALDVLVLPELAFSGYNFKSLGEISQFLEPSGSGISSLWSRTTALKYDCTVITGYPEKVDPTLKWPTNPEYYNAAIVVNGEGETAANYRKTHLYYTDETWALEGPAGFFGQRLEGLGRTAIGICMDLNPYKFEAPWDEFEFAHHVLDCGARLVIVSMAWITNDDPRQFSRMPQEPDMNTLLYWVSRLEPIIRAESTEEVIVVFANRTGVEGEVTYAGTSAVIGIKSGEVRVYGILGRGDKELLVVDTDSAPYAKLLYRPRENGFEVQAADSEEYDHRQEYEINRGQRSQHQRGSETISPEQQWPGSESDATQGKGATAKYRRNDLSVQVHASSSSKRGSEMAHIHTPTAPSPTPQSLRPKLLVSTNHPDSHRFLNGPSPASLYATGTNRAPFQILGGGVRFHGSNAHAGISPLAPSESRFSESSYESSRLHWAPVQQSSAVQDSRWTPPDDADDLIVSDGSPITHNENRHSIRSDVSVWNNQPGRPPSISNQLLSHPTPPPETRHRRVRRDAPEREPPAHHIADIPTRESFQIRPSSPKSRHASRSRGLERSNSAAAGTNDLEDVCQRLEDMAMFTESTQSHRVTRDRSNSTSGYQASRSRSRSRKPTPRVQDRYYDRSAMTASIPIAFGLDIADPVDVRRSSGSGGQQRTHAATHDPPILRPASRSRIRQRSTSKGRIGDRPPSRNAFMQREIRSNTPANFVDRAVSRGRQREIRPATDQQLPTPGSHERRRSENNSQGPPPDPVDLSQFTLIEEYPAPNCPVHGSRSRSGTGQRDPSGNRPATTNPTRPPAHRERVGRRSTQVTPRPASRKDTPEVATRSPKPPRDSPKPSPQTSKQTSKTPKPSTTTSTRSKLRNTVHKTSDVVETVVTSEQLDLKSPQGPKTPKAMVLVNDGKPDSRDISAALQYVKQSLGKPVDRPRSAIW</sequence>
<dbReference type="RefSeq" id="XP_018141725.1">
    <property type="nucleotide sequence ID" value="XM_018284839.1"/>
</dbReference>
<feature type="compositionally biased region" description="Polar residues" evidence="1">
    <location>
        <begin position="467"/>
        <end position="476"/>
    </location>
</feature>
<feature type="compositionally biased region" description="Low complexity" evidence="1">
    <location>
        <begin position="865"/>
        <end position="884"/>
    </location>
</feature>
<dbReference type="PROSITE" id="PS50263">
    <property type="entry name" value="CN_HYDROLASE"/>
    <property type="match status" value="1"/>
</dbReference>
<feature type="compositionally biased region" description="Polar residues" evidence="1">
    <location>
        <begin position="356"/>
        <end position="367"/>
    </location>
</feature>
<dbReference type="CDD" id="cd07566">
    <property type="entry name" value="ScNTA1_like"/>
    <property type="match status" value="1"/>
</dbReference>
<protein>
    <submittedName>
        <fullName evidence="3">Protein amidase</fullName>
    </submittedName>
</protein>
<feature type="compositionally biased region" description="Polar residues" evidence="1">
    <location>
        <begin position="508"/>
        <end position="526"/>
    </location>
</feature>
<dbReference type="GO" id="GO:0070773">
    <property type="term" value="F:protein-N-terminal glutamine amidohydrolase activity"/>
    <property type="evidence" value="ECO:0007669"/>
    <property type="project" value="InterPro"/>
</dbReference>
<reference evidence="3 4" key="1">
    <citation type="journal article" date="2016" name="PLoS Pathog.">
        <title>Biosynthesis of antibiotic leucinostatins in bio-control fungus Purpureocillium lilacinum and their inhibition on phytophthora revealed by genome mining.</title>
        <authorList>
            <person name="Wang G."/>
            <person name="Liu Z."/>
            <person name="Lin R."/>
            <person name="Li E."/>
            <person name="Mao Z."/>
            <person name="Ling J."/>
            <person name="Yang Y."/>
            <person name="Yin W.B."/>
            <person name="Xie B."/>
        </authorList>
    </citation>
    <scope>NUCLEOTIDE SEQUENCE [LARGE SCALE GENOMIC DNA]</scope>
    <source>
        <strain evidence="3">170</strain>
    </source>
</reference>
<dbReference type="Pfam" id="PF00795">
    <property type="entry name" value="CN_hydrolase"/>
    <property type="match status" value="1"/>
</dbReference>
<keyword evidence="4" id="KW-1185">Reference proteome</keyword>
<feature type="region of interest" description="Disordered" evidence="1">
    <location>
        <begin position="607"/>
        <end position="648"/>
    </location>
</feature>
<dbReference type="AlphaFoldDB" id="A0A179FGM9"/>
<feature type="compositionally biased region" description="Polar residues" evidence="1">
    <location>
        <begin position="800"/>
        <end position="809"/>
    </location>
</feature>
<feature type="compositionally biased region" description="Basic residues" evidence="1">
    <location>
        <begin position="696"/>
        <end position="706"/>
    </location>
</feature>
<accession>A0A179FGM9</accession>
<feature type="compositionally biased region" description="Polar residues" evidence="1">
    <location>
        <begin position="560"/>
        <end position="569"/>
    </location>
</feature>
<feature type="region of interest" description="Disordered" evidence="1">
    <location>
        <begin position="467"/>
        <end position="592"/>
    </location>
</feature>
<comment type="caution">
    <text evidence="3">The sequence shown here is derived from an EMBL/GenBank/DDBJ whole genome shotgun (WGS) entry which is preliminary data.</text>
</comment>
<evidence type="ECO:0000313" key="4">
    <source>
        <dbReference type="Proteomes" id="UP000078397"/>
    </source>
</evidence>
<proteinExistence type="predicted"/>
<dbReference type="InterPro" id="IPR039703">
    <property type="entry name" value="Nta1"/>
</dbReference>
<feature type="region of interest" description="Disordered" evidence="1">
    <location>
        <begin position="670"/>
        <end position="898"/>
    </location>
</feature>
<feature type="compositionally biased region" description="Basic and acidic residues" evidence="1">
    <location>
        <begin position="541"/>
        <end position="558"/>
    </location>
</feature>
<dbReference type="GeneID" id="28848833"/>
<name>A0A179FGM9_METCM</name>
<evidence type="ECO:0000256" key="1">
    <source>
        <dbReference type="SAM" id="MobiDB-lite"/>
    </source>
</evidence>
<dbReference type="EMBL" id="LSBJ02000005">
    <property type="protein sequence ID" value="OAQ64411.1"/>
    <property type="molecule type" value="Genomic_DNA"/>
</dbReference>
<dbReference type="GO" id="GO:0030163">
    <property type="term" value="P:protein catabolic process"/>
    <property type="evidence" value="ECO:0007669"/>
    <property type="project" value="TreeGrafter"/>
</dbReference>
<feature type="region of interest" description="Disordered" evidence="1">
    <location>
        <begin position="314"/>
        <end position="411"/>
    </location>
</feature>
<dbReference type="InterPro" id="IPR003010">
    <property type="entry name" value="C-N_Hydrolase"/>
</dbReference>
<dbReference type="PANTHER" id="PTHR11750:SF26">
    <property type="entry name" value="PROTEIN N-TERMINAL AMIDASE"/>
    <property type="match status" value="1"/>
</dbReference>